<evidence type="ECO:0000256" key="8">
    <source>
        <dbReference type="RuleBase" id="RU362125"/>
    </source>
</evidence>
<dbReference type="FunFam" id="2.40.110.10:FF:000001">
    <property type="entry name" value="Acyl-CoA dehydrogenase, mitochondrial"/>
    <property type="match status" value="1"/>
</dbReference>
<dbReference type="PANTHER" id="PTHR43884">
    <property type="entry name" value="ACYL-COA DEHYDROGENASE"/>
    <property type="match status" value="1"/>
</dbReference>
<dbReference type="InterPro" id="IPR009100">
    <property type="entry name" value="AcylCoA_DH/oxidase_NM_dom_sf"/>
</dbReference>
<dbReference type="Gene3D" id="2.40.110.10">
    <property type="entry name" value="Butyryl-CoA Dehydrogenase, subunit A, domain 2"/>
    <property type="match status" value="1"/>
</dbReference>
<dbReference type="AlphaFoldDB" id="A0A1C4D2T9"/>
<dbReference type="PROSITE" id="PS00072">
    <property type="entry name" value="ACYL_COA_DH_1"/>
    <property type="match status" value="1"/>
</dbReference>
<dbReference type="InterPro" id="IPR006091">
    <property type="entry name" value="Acyl-CoA_Oxase/DH_mid-dom"/>
</dbReference>
<dbReference type="Pfam" id="PF02770">
    <property type="entry name" value="Acyl-CoA_dh_M"/>
    <property type="match status" value="1"/>
</dbReference>
<dbReference type="GO" id="GO:0003995">
    <property type="term" value="F:acyl-CoA dehydrogenase activity"/>
    <property type="evidence" value="ECO:0007669"/>
    <property type="project" value="InterPro"/>
</dbReference>
<evidence type="ECO:0000259" key="11">
    <source>
        <dbReference type="Pfam" id="PF02771"/>
    </source>
</evidence>
<dbReference type="FunFam" id="1.20.140.10:FF:000004">
    <property type="entry name" value="Acyl-CoA dehydrogenase FadE25"/>
    <property type="match status" value="1"/>
</dbReference>
<dbReference type="PANTHER" id="PTHR43884:SF12">
    <property type="entry name" value="ISOVALERYL-COA DEHYDROGENASE, MITOCHONDRIAL-RELATED"/>
    <property type="match status" value="1"/>
</dbReference>
<dbReference type="InterPro" id="IPR006089">
    <property type="entry name" value="Acyl-CoA_DH_CS"/>
</dbReference>
<dbReference type="PROSITE" id="PS00073">
    <property type="entry name" value="ACYL_COA_DH_2"/>
    <property type="match status" value="1"/>
</dbReference>
<dbReference type="SUPFAM" id="SSF56645">
    <property type="entry name" value="Acyl-CoA dehydrogenase NM domain-like"/>
    <property type="match status" value="1"/>
</dbReference>
<dbReference type="Gene3D" id="1.20.140.10">
    <property type="entry name" value="Butyryl-CoA Dehydrogenase, subunit A, domain 3"/>
    <property type="match status" value="1"/>
</dbReference>
<evidence type="ECO:0000256" key="6">
    <source>
        <dbReference type="ARBA" id="ARBA00052546"/>
    </source>
</evidence>
<evidence type="ECO:0000256" key="1">
    <source>
        <dbReference type="ARBA" id="ARBA00001974"/>
    </source>
</evidence>
<evidence type="ECO:0000313" key="12">
    <source>
        <dbReference type="EMBL" id="SCC25683.1"/>
    </source>
</evidence>
<comment type="catalytic activity">
    <reaction evidence="6">
        <text>a 2,3-saturated acyl-CoA + A = a 2,3-dehydroacyl-CoA + AH2</text>
        <dbReference type="Rhea" id="RHEA:48608"/>
        <dbReference type="ChEBI" id="CHEBI:13193"/>
        <dbReference type="ChEBI" id="CHEBI:17499"/>
        <dbReference type="ChEBI" id="CHEBI:60015"/>
        <dbReference type="ChEBI" id="CHEBI:65111"/>
    </reaction>
</comment>
<gene>
    <name evidence="12" type="ORF">GA0061094_3513</name>
</gene>
<dbReference type="Proteomes" id="UP000181997">
    <property type="component" value="Unassembled WGS sequence"/>
</dbReference>
<dbReference type="InterPro" id="IPR009075">
    <property type="entry name" value="AcylCo_DH/oxidase_C"/>
</dbReference>
<dbReference type="EMBL" id="FMAU01000004">
    <property type="protein sequence ID" value="SCC25683.1"/>
    <property type="molecule type" value="Genomic_DNA"/>
</dbReference>
<dbReference type="InterPro" id="IPR036250">
    <property type="entry name" value="AcylCo_DH-like_C"/>
</dbReference>
<dbReference type="GO" id="GO:0050660">
    <property type="term" value="F:flavin adenine dinucleotide binding"/>
    <property type="evidence" value="ECO:0007669"/>
    <property type="project" value="InterPro"/>
</dbReference>
<evidence type="ECO:0000313" key="13">
    <source>
        <dbReference type="Proteomes" id="UP000181997"/>
    </source>
</evidence>
<comment type="cofactor">
    <cofactor evidence="1 8">
        <name>FAD</name>
        <dbReference type="ChEBI" id="CHEBI:57692"/>
    </cofactor>
</comment>
<dbReference type="InterPro" id="IPR013786">
    <property type="entry name" value="AcylCoA_DH/ox_N"/>
</dbReference>
<dbReference type="InterPro" id="IPR046373">
    <property type="entry name" value="Acyl-CoA_Oxase/DH_mid-dom_sf"/>
</dbReference>
<keyword evidence="13" id="KW-1185">Reference proteome</keyword>
<dbReference type="Gene3D" id="1.10.540.10">
    <property type="entry name" value="Acyl-CoA dehydrogenase/oxidase, N-terminal domain"/>
    <property type="match status" value="1"/>
</dbReference>
<comment type="similarity">
    <text evidence="2 8">Belongs to the acyl-CoA dehydrogenase family.</text>
</comment>
<dbReference type="CDD" id="cd01158">
    <property type="entry name" value="SCAD_SBCAD"/>
    <property type="match status" value="1"/>
</dbReference>
<dbReference type="SUPFAM" id="SSF47203">
    <property type="entry name" value="Acyl-CoA dehydrogenase C-terminal domain-like"/>
    <property type="match status" value="1"/>
</dbReference>
<accession>A0A1C4D2T9</accession>
<dbReference type="Pfam" id="PF02771">
    <property type="entry name" value="Acyl-CoA_dh_N"/>
    <property type="match status" value="1"/>
</dbReference>
<keyword evidence="5 8" id="KW-0560">Oxidoreductase</keyword>
<dbReference type="Pfam" id="PF00441">
    <property type="entry name" value="Acyl-CoA_dh_1"/>
    <property type="match status" value="1"/>
</dbReference>
<sequence>MPAAEINGLVERAMRKILVVHANIREGTIMNLRFTEEQQMMRKMVRDFAETEIQPFVEKMEEGHFPREILNKMAEIGLMGITIPEKYGGSEMDFTSYIIAIHELSKVSATIGVILSVHTSVGTNPILYFGNEEQKQKYLPKLASGEYLGAFCLTEPSAGSDAKSLKSKAEKRGDHYILNGSKVFITNGGEADTYIVFAVTDQTKGSRGVSAFIVEKGTPGLIIGKDEHKMGLHGSRTVQLTFEDMKVPVENLLGEEGEGFKIAMANLDVGRIGIAAQALGIAEGAFDYATAYAKERVQFGKPIAAQQGIGFKLADMATAVEGAKLLVYRAADLRGQGISCGKEASMAKLFASKTAVDVTTEAIQVYGGYGYTKEYPVERLFRDAKVTEIYEGTSEIQRMVIGKNLLV</sequence>
<keyword evidence="3 8" id="KW-0285">Flavoprotein</keyword>
<dbReference type="FunFam" id="1.10.540.10:FF:000002">
    <property type="entry name" value="Acyl-CoA dehydrogenase FadE19"/>
    <property type="match status" value="1"/>
</dbReference>
<feature type="domain" description="Acyl-CoA oxidase/dehydrogenase middle" evidence="10">
    <location>
        <begin position="150"/>
        <end position="245"/>
    </location>
</feature>
<name>A0A1C4D2T9_9BACI</name>
<proteinExistence type="inferred from homology"/>
<organism evidence="12 13">
    <name type="scientific">[Bacillus] enclensis</name>
    <dbReference type="NCBI Taxonomy" id="1402860"/>
    <lineage>
        <taxon>Bacteria</taxon>
        <taxon>Bacillati</taxon>
        <taxon>Bacillota</taxon>
        <taxon>Bacilli</taxon>
        <taxon>Bacillales</taxon>
        <taxon>Bacillaceae</taxon>
        <taxon>Rossellomorea</taxon>
    </lineage>
</organism>
<keyword evidence="4 8" id="KW-0274">FAD</keyword>
<evidence type="ECO:0000259" key="9">
    <source>
        <dbReference type="Pfam" id="PF00441"/>
    </source>
</evidence>
<reference evidence="13" key="1">
    <citation type="submission" date="2016-08" db="EMBL/GenBank/DDBJ databases">
        <authorList>
            <person name="Varghese N."/>
            <person name="Submissions Spin"/>
        </authorList>
    </citation>
    <scope>NUCLEOTIDE SEQUENCE [LARGE SCALE GENOMIC DNA]</scope>
    <source>
        <strain evidence="13">SGD-1123</strain>
    </source>
</reference>
<protein>
    <recommendedName>
        <fullName evidence="7">Acyl-CoA dehydrogenase</fullName>
    </recommendedName>
</protein>
<evidence type="ECO:0000256" key="3">
    <source>
        <dbReference type="ARBA" id="ARBA00022630"/>
    </source>
</evidence>
<evidence type="ECO:0000256" key="7">
    <source>
        <dbReference type="ARBA" id="ARBA00067585"/>
    </source>
</evidence>
<evidence type="ECO:0000259" key="10">
    <source>
        <dbReference type="Pfam" id="PF02770"/>
    </source>
</evidence>
<dbReference type="PIRSF" id="PIRSF016578">
    <property type="entry name" value="HsaA"/>
    <property type="match status" value="1"/>
</dbReference>
<dbReference type="InterPro" id="IPR037069">
    <property type="entry name" value="AcylCoA_DH/ox_N_sf"/>
</dbReference>
<feature type="domain" description="Acyl-CoA dehydrogenase/oxidase C-terminal" evidence="9">
    <location>
        <begin position="257"/>
        <end position="406"/>
    </location>
</feature>
<evidence type="ECO:0000256" key="4">
    <source>
        <dbReference type="ARBA" id="ARBA00022827"/>
    </source>
</evidence>
<evidence type="ECO:0000256" key="2">
    <source>
        <dbReference type="ARBA" id="ARBA00009347"/>
    </source>
</evidence>
<evidence type="ECO:0000256" key="5">
    <source>
        <dbReference type="ARBA" id="ARBA00023002"/>
    </source>
</evidence>
<feature type="domain" description="Acyl-CoA dehydrogenase/oxidase N-terminal" evidence="11">
    <location>
        <begin position="35"/>
        <end position="146"/>
    </location>
</feature>